<feature type="chain" id="PRO_5043362219" evidence="1">
    <location>
        <begin position="22"/>
        <end position="782"/>
    </location>
</feature>
<keyword evidence="1" id="KW-0732">Signal</keyword>
<feature type="signal peptide" evidence="1">
    <location>
        <begin position="1"/>
        <end position="21"/>
    </location>
</feature>
<dbReference type="EMBL" id="JAWDEY010000032">
    <property type="protein sequence ID" value="KAK6588510.1"/>
    <property type="molecule type" value="Genomic_DNA"/>
</dbReference>
<dbReference type="PROSITE" id="PS50092">
    <property type="entry name" value="TSP1"/>
    <property type="match status" value="1"/>
</dbReference>
<evidence type="ECO:0000313" key="2">
    <source>
        <dbReference type="EMBL" id="KAK6588510.1"/>
    </source>
</evidence>
<gene>
    <name evidence="2" type="ORF">RS030_4552</name>
</gene>
<dbReference type="Proteomes" id="UP001311799">
    <property type="component" value="Unassembled WGS sequence"/>
</dbReference>
<reference evidence="2 3" key="1">
    <citation type="submission" date="2023-10" db="EMBL/GenBank/DDBJ databases">
        <title>Comparative genomics analysis reveals potential genetic determinants of host preference in Cryptosporidium xiaoi.</title>
        <authorList>
            <person name="Xiao L."/>
            <person name="Li J."/>
        </authorList>
    </citation>
    <scope>NUCLEOTIDE SEQUENCE [LARGE SCALE GENOMIC DNA]</scope>
    <source>
        <strain evidence="2 3">52996</strain>
    </source>
</reference>
<organism evidence="2 3">
    <name type="scientific">Cryptosporidium xiaoi</name>
    <dbReference type="NCBI Taxonomy" id="659607"/>
    <lineage>
        <taxon>Eukaryota</taxon>
        <taxon>Sar</taxon>
        <taxon>Alveolata</taxon>
        <taxon>Apicomplexa</taxon>
        <taxon>Conoidasida</taxon>
        <taxon>Coccidia</taxon>
        <taxon>Eucoccidiorida</taxon>
        <taxon>Eimeriorina</taxon>
        <taxon>Cryptosporidiidae</taxon>
        <taxon>Cryptosporidium</taxon>
    </lineage>
</organism>
<dbReference type="InterPro" id="IPR000884">
    <property type="entry name" value="TSP1_rpt"/>
</dbReference>
<accession>A0AAV9XUS5</accession>
<evidence type="ECO:0000313" key="3">
    <source>
        <dbReference type="Proteomes" id="UP001311799"/>
    </source>
</evidence>
<keyword evidence="3" id="KW-1185">Reference proteome</keyword>
<comment type="caution">
    <text evidence="2">The sequence shown here is derived from an EMBL/GenBank/DDBJ whole genome shotgun (WGS) entry which is preliminary data.</text>
</comment>
<protein>
    <submittedName>
        <fullName evidence="2">TSP1 domain-containing TSP12</fullName>
    </submittedName>
</protein>
<dbReference type="AlphaFoldDB" id="A0AAV9XUS5"/>
<name>A0AAV9XUS5_9CRYT</name>
<sequence length="782" mass="88708">MKGLYILALFCIALIIKLIGCEVNEPIQPEYIQNNLLRSRGEDELKNKSSDVLDSNGLDDVFIENTNENNIVTDEGSVDKKNIDQISLSQRESLIKNIIKGRKYHDDIEMNKTVIFHINEKDRLIDSDTEAIATLTLPFSTFEGHKIDYLIISTPPMYSLPKTEKLCECIEHLKEYENGLLKRKKLEIKCTTVSANNSIYFVIQNNEEKSFSAPGTYKFLLKVRTPIETNKVQNDPKNYWWLTKIRFSSGHYITKVYENTRLITKTECQWGPWRRETGCSSTCNGGVEIWRRTLLSGSDENLCGGVYQKRECGNIPCNVGCQLGPWEELVPCTVSCGALKNNGKRIEYRKILLLNSGSGPTCEKMYPWDDVKKMGWDKSLGMVVRYSECSYIMKEDCEKELGCRVDRENLRTIASEYPWGYCPFPCGGFGNITSIVQVANGIPKWVGEKLYPDKFEYPCVSNKKPIVEYRPCNTNPCLDCMVYLEDSELNRLTNIWIFFHLFQEADEIKLKIPDGFTFIKSDYSEIIKNATDINTNGNGNSNSNTMIDSIKAAISINENGFIDTIRKTLNKSLFNFGSNDKNGSNGNNNNDNIKNDNCQVTAASFGSIKKCGITKSKEYYNEATIILESTVKATKSIYSKDKNIEKPNWLFMPLYIGTAEGLVLPDGSINNEQFKLYARGSNSLKEPEELVCNLQTKFIMPRPCYIDLIPKDSKECLNCSKSNNYDISAYRQFKPPTNGGACVVPSNKRIDEVITIVNCINVCPNGKRYIMGTNKYMNKVGL</sequence>
<evidence type="ECO:0000256" key="1">
    <source>
        <dbReference type="SAM" id="SignalP"/>
    </source>
</evidence>
<proteinExistence type="predicted"/>